<dbReference type="InterPro" id="IPR036047">
    <property type="entry name" value="F-box-like_dom_sf"/>
</dbReference>
<keyword evidence="3" id="KW-1185">Reference proteome</keyword>
<dbReference type="RefSeq" id="XP_033393859.1">
    <property type="nucleotide sequence ID" value="XM_033543477.1"/>
</dbReference>
<gene>
    <name evidence="2" type="ORF">K452DRAFT_311913</name>
</gene>
<reference evidence="2" key="1">
    <citation type="journal article" date="2020" name="Stud. Mycol.">
        <title>101 Dothideomycetes genomes: a test case for predicting lifestyles and emergence of pathogens.</title>
        <authorList>
            <person name="Haridas S."/>
            <person name="Albert R."/>
            <person name="Binder M."/>
            <person name="Bloem J."/>
            <person name="Labutti K."/>
            <person name="Salamov A."/>
            <person name="Andreopoulos B."/>
            <person name="Baker S."/>
            <person name="Barry K."/>
            <person name="Bills G."/>
            <person name="Bluhm B."/>
            <person name="Cannon C."/>
            <person name="Castanera R."/>
            <person name="Culley D."/>
            <person name="Daum C."/>
            <person name="Ezra D."/>
            <person name="Gonzalez J."/>
            <person name="Henrissat B."/>
            <person name="Kuo A."/>
            <person name="Liang C."/>
            <person name="Lipzen A."/>
            <person name="Lutzoni F."/>
            <person name="Magnuson J."/>
            <person name="Mondo S."/>
            <person name="Nolan M."/>
            <person name="Ohm R."/>
            <person name="Pangilinan J."/>
            <person name="Park H.-J."/>
            <person name="Ramirez L."/>
            <person name="Alfaro M."/>
            <person name="Sun H."/>
            <person name="Tritt A."/>
            <person name="Yoshinaga Y."/>
            <person name="Zwiers L.-H."/>
            <person name="Turgeon B."/>
            <person name="Goodwin S."/>
            <person name="Spatafora J."/>
            <person name="Crous P."/>
            <person name="Grigoriev I."/>
        </authorList>
    </citation>
    <scope>NUCLEOTIDE SEQUENCE</scope>
    <source>
        <strain evidence="2">CBS 121167</strain>
    </source>
</reference>
<proteinExistence type="predicted"/>
<dbReference type="GeneID" id="54300974"/>
<feature type="region of interest" description="Disordered" evidence="1">
    <location>
        <begin position="254"/>
        <end position="323"/>
    </location>
</feature>
<evidence type="ECO:0000313" key="3">
    <source>
        <dbReference type="Proteomes" id="UP000799438"/>
    </source>
</evidence>
<dbReference type="AlphaFoldDB" id="A0A6A6B2V7"/>
<dbReference type="Proteomes" id="UP000799438">
    <property type="component" value="Unassembled WGS sequence"/>
</dbReference>
<organism evidence="2 3">
    <name type="scientific">Aplosporella prunicola CBS 121167</name>
    <dbReference type="NCBI Taxonomy" id="1176127"/>
    <lineage>
        <taxon>Eukaryota</taxon>
        <taxon>Fungi</taxon>
        <taxon>Dikarya</taxon>
        <taxon>Ascomycota</taxon>
        <taxon>Pezizomycotina</taxon>
        <taxon>Dothideomycetes</taxon>
        <taxon>Dothideomycetes incertae sedis</taxon>
        <taxon>Botryosphaeriales</taxon>
        <taxon>Aplosporellaceae</taxon>
        <taxon>Aplosporella</taxon>
    </lineage>
</organism>
<feature type="compositionally biased region" description="Polar residues" evidence="1">
    <location>
        <begin position="277"/>
        <end position="291"/>
    </location>
</feature>
<dbReference type="SUPFAM" id="SSF81383">
    <property type="entry name" value="F-box domain"/>
    <property type="match status" value="1"/>
</dbReference>
<accession>A0A6A6B2V7</accession>
<sequence length="504" mass="56234">MGYSERVCHLCGASFNVARIRRADEAADAAWMYYGYGFLDGRDEDDGCGGRSTADTGCRFGGRESRWGDGEWEHLAGPRCVSEQGYSGWRIGAGELKPMTRVQCILRKDETWTPEPDDAPYEAESKCFVTGVSQNAPDEFSIRRGDFLPVRHGVSDTNISNCGEYGWGIPFHAQCFEIYKRVCVRRFGEVDIDALWELRELEGDYGNDGWDDIERCPELQDCRQQWWQHEVGTEWLVADPITIPFLQQKLQNPPQLVLKPKKPPTQEQEQKQEQEQGQSNSAKTPDATTAVSDTNATTNPSPSPTPSHSPSSSSTTTTPTDPFTRLSNELLAEIMLCLAPHDVAALRLSSRAFTHLPDLVFKHFIRVSMPWLWEIDSLKTTPTTSAPHNPSPAGNPSSSSTVRANSSGASLRSSSVGPRFRYRDLHAALKPHSAFLRAQLGLRNRRRIWGDVVAIVEKVARLREQGEKAWEGRRWRDGEDAMEDVAARRAGGRRSLAGGRGRIG</sequence>
<feature type="region of interest" description="Disordered" evidence="1">
    <location>
        <begin position="382"/>
        <end position="415"/>
    </location>
</feature>
<dbReference type="OrthoDB" id="40579at2759"/>
<feature type="compositionally biased region" description="Low complexity" evidence="1">
    <location>
        <begin position="308"/>
        <end position="322"/>
    </location>
</feature>
<dbReference type="EMBL" id="ML995498">
    <property type="protein sequence ID" value="KAF2138146.1"/>
    <property type="molecule type" value="Genomic_DNA"/>
</dbReference>
<evidence type="ECO:0000256" key="1">
    <source>
        <dbReference type="SAM" id="MobiDB-lite"/>
    </source>
</evidence>
<evidence type="ECO:0000313" key="2">
    <source>
        <dbReference type="EMBL" id="KAF2138146.1"/>
    </source>
</evidence>
<feature type="compositionally biased region" description="Low complexity" evidence="1">
    <location>
        <begin position="385"/>
        <end position="415"/>
    </location>
</feature>
<protein>
    <submittedName>
        <fullName evidence="2">Uncharacterized protein</fullName>
    </submittedName>
</protein>
<name>A0A6A6B2V7_9PEZI</name>